<dbReference type="EMBL" id="CM040980">
    <property type="protein sequence ID" value="MCJ8733197.1"/>
    <property type="molecule type" value="Genomic_DNA"/>
</dbReference>
<gene>
    <name evidence="1" type="ORF">PDJAM_G00220410</name>
</gene>
<proteinExistence type="predicted"/>
<reference evidence="1" key="1">
    <citation type="submission" date="2020-02" db="EMBL/GenBank/DDBJ databases">
        <title>Genome sequencing of the panga catfish, Pangasius djambal.</title>
        <authorList>
            <person name="Wen M."/>
            <person name="Zahm M."/>
            <person name="Roques C."/>
            <person name="Cabau C."/>
            <person name="Klopp C."/>
            <person name="Donnadieu C."/>
            <person name="Jouanno E."/>
            <person name="Avarre J.-C."/>
            <person name="Campet M."/>
            <person name="Ha T."/>
            <person name="Dugue R."/>
            <person name="Lampietro C."/>
            <person name="Louis A."/>
            <person name="Herpin A."/>
            <person name="Echchiki A."/>
            <person name="Berthelot C."/>
            <person name="Parey E."/>
            <person name="Roest-Crollius H."/>
            <person name="Braasch I."/>
            <person name="Postlethwait J.H."/>
            <person name="Bobe J."/>
            <person name="Montfort J."/>
            <person name="Bouchez O."/>
            <person name="Begum T."/>
            <person name="Schartl M."/>
            <person name="Gustiano R."/>
            <person name="Guiguen Y."/>
        </authorList>
    </citation>
    <scope>NUCLEOTIDE SEQUENCE</scope>
    <source>
        <strain evidence="1">Pdj_M5554</strain>
    </source>
</reference>
<sequence length="81" mass="9278">MLDRSEEAMGDFRRTAFRRKARSGGSDEQPEEHTALQASPYWSWVTLLLTPALLLLQMQYIILQLHSCALQFVIADTLENP</sequence>
<dbReference type="Proteomes" id="UP000830395">
    <property type="component" value="Chromosome 6"/>
</dbReference>
<name>A0ACC5YC24_9TELE</name>
<protein>
    <submittedName>
        <fullName evidence="1">Uncharacterized protein</fullName>
    </submittedName>
</protein>
<keyword evidence="2" id="KW-1185">Reference proteome</keyword>
<evidence type="ECO:0000313" key="2">
    <source>
        <dbReference type="Proteomes" id="UP000830395"/>
    </source>
</evidence>
<evidence type="ECO:0000313" key="1">
    <source>
        <dbReference type="EMBL" id="MCJ8733197.1"/>
    </source>
</evidence>
<comment type="caution">
    <text evidence="1">The sequence shown here is derived from an EMBL/GenBank/DDBJ whole genome shotgun (WGS) entry which is preliminary data.</text>
</comment>
<organism evidence="1 2">
    <name type="scientific">Pangasius djambal</name>
    <dbReference type="NCBI Taxonomy" id="1691987"/>
    <lineage>
        <taxon>Eukaryota</taxon>
        <taxon>Metazoa</taxon>
        <taxon>Chordata</taxon>
        <taxon>Craniata</taxon>
        <taxon>Vertebrata</taxon>
        <taxon>Euteleostomi</taxon>
        <taxon>Actinopterygii</taxon>
        <taxon>Neopterygii</taxon>
        <taxon>Teleostei</taxon>
        <taxon>Ostariophysi</taxon>
        <taxon>Siluriformes</taxon>
        <taxon>Pangasiidae</taxon>
        <taxon>Pangasius</taxon>
    </lineage>
</organism>
<accession>A0ACC5YC24</accession>